<name>A0A563DRF0_9MICO</name>
<dbReference type="PANTHER" id="PTHR43537">
    <property type="entry name" value="TRANSCRIPTIONAL REGULATOR, GNTR FAMILY"/>
    <property type="match status" value="1"/>
</dbReference>
<dbReference type="InterPro" id="IPR008920">
    <property type="entry name" value="TF_FadR/GntR_C"/>
</dbReference>
<dbReference type="Pfam" id="PF00392">
    <property type="entry name" value="GntR"/>
    <property type="match status" value="1"/>
</dbReference>
<keyword evidence="3" id="KW-0804">Transcription</keyword>
<proteinExistence type="predicted"/>
<dbReference type="InterPro" id="IPR036390">
    <property type="entry name" value="WH_DNA-bd_sf"/>
</dbReference>
<accession>A0A563DRF0</accession>
<dbReference type="SMART" id="SM00895">
    <property type="entry name" value="FCD"/>
    <property type="match status" value="1"/>
</dbReference>
<evidence type="ECO:0000259" key="4">
    <source>
        <dbReference type="PROSITE" id="PS50949"/>
    </source>
</evidence>
<dbReference type="PANTHER" id="PTHR43537:SF45">
    <property type="entry name" value="GNTR FAMILY REGULATORY PROTEIN"/>
    <property type="match status" value="1"/>
</dbReference>
<reference evidence="5 6" key="1">
    <citation type="submission" date="2019-05" db="EMBL/GenBank/DDBJ databases">
        <authorList>
            <person name="Lee S.D."/>
        </authorList>
    </citation>
    <scope>NUCLEOTIDE SEQUENCE [LARGE SCALE GENOMIC DNA]</scope>
    <source>
        <strain evidence="5 6">C5-26</strain>
    </source>
</reference>
<dbReference type="GO" id="GO:0003700">
    <property type="term" value="F:DNA-binding transcription factor activity"/>
    <property type="evidence" value="ECO:0007669"/>
    <property type="project" value="InterPro"/>
</dbReference>
<dbReference type="PROSITE" id="PS50949">
    <property type="entry name" value="HTH_GNTR"/>
    <property type="match status" value="1"/>
</dbReference>
<dbReference type="Pfam" id="PF07729">
    <property type="entry name" value="FCD"/>
    <property type="match status" value="1"/>
</dbReference>
<organism evidence="5 6">
    <name type="scientific">Leekyejoonella antrihumi</name>
    <dbReference type="NCBI Taxonomy" id="1660198"/>
    <lineage>
        <taxon>Bacteria</taxon>
        <taxon>Bacillati</taxon>
        <taxon>Actinomycetota</taxon>
        <taxon>Actinomycetes</taxon>
        <taxon>Micrococcales</taxon>
        <taxon>Dermacoccaceae</taxon>
        <taxon>Leekyejoonella</taxon>
    </lineage>
</organism>
<keyword evidence="2" id="KW-0238">DNA-binding</keyword>
<dbReference type="InterPro" id="IPR036388">
    <property type="entry name" value="WH-like_DNA-bd_sf"/>
</dbReference>
<dbReference type="GO" id="GO:0003677">
    <property type="term" value="F:DNA binding"/>
    <property type="evidence" value="ECO:0007669"/>
    <property type="project" value="UniProtKB-KW"/>
</dbReference>
<dbReference type="InterPro" id="IPR000524">
    <property type="entry name" value="Tscrpt_reg_HTH_GntR"/>
</dbReference>
<evidence type="ECO:0000313" key="5">
    <source>
        <dbReference type="EMBL" id="TWP32810.1"/>
    </source>
</evidence>
<dbReference type="AlphaFoldDB" id="A0A563DRF0"/>
<reference evidence="5 6" key="2">
    <citation type="submission" date="2019-08" db="EMBL/GenBank/DDBJ databases">
        <title>Jejuicoccus antrihumi gen. nov., sp. nov., a new member of the family Dermacoccaceae isolated from a cave.</title>
        <authorList>
            <person name="Schumann P."/>
            <person name="Kim I.S."/>
        </authorList>
    </citation>
    <scope>NUCLEOTIDE SEQUENCE [LARGE SCALE GENOMIC DNA]</scope>
    <source>
        <strain evidence="5 6">C5-26</strain>
    </source>
</reference>
<dbReference type="Proteomes" id="UP000320244">
    <property type="component" value="Unassembled WGS sequence"/>
</dbReference>
<gene>
    <name evidence="5" type="ORF">FGL98_23295</name>
</gene>
<dbReference type="InterPro" id="IPR011711">
    <property type="entry name" value="GntR_C"/>
</dbReference>
<evidence type="ECO:0000256" key="1">
    <source>
        <dbReference type="ARBA" id="ARBA00023015"/>
    </source>
</evidence>
<dbReference type="Gene3D" id="1.10.10.10">
    <property type="entry name" value="Winged helix-like DNA-binding domain superfamily/Winged helix DNA-binding domain"/>
    <property type="match status" value="1"/>
</dbReference>
<dbReference type="OrthoDB" id="5243844at2"/>
<evidence type="ECO:0000256" key="2">
    <source>
        <dbReference type="ARBA" id="ARBA00023125"/>
    </source>
</evidence>
<keyword evidence="1" id="KW-0805">Transcription regulation</keyword>
<comment type="caution">
    <text evidence="5">The sequence shown here is derived from an EMBL/GenBank/DDBJ whole genome shotgun (WGS) entry which is preliminary data.</text>
</comment>
<protein>
    <submittedName>
        <fullName evidence="5">GntR family transcriptional regulator</fullName>
    </submittedName>
</protein>
<feature type="domain" description="HTH gntR-type" evidence="4">
    <location>
        <begin position="21"/>
        <end position="88"/>
    </location>
</feature>
<dbReference type="CDD" id="cd07377">
    <property type="entry name" value="WHTH_GntR"/>
    <property type="match status" value="1"/>
</dbReference>
<evidence type="ECO:0000256" key="3">
    <source>
        <dbReference type="ARBA" id="ARBA00023163"/>
    </source>
</evidence>
<dbReference type="EMBL" id="VCQV01000058">
    <property type="protein sequence ID" value="TWP32810.1"/>
    <property type="molecule type" value="Genomic_DNA"/>
</dbReference>
<dbReference type="Gene3D" id="1.20.120.530">
    <property type="entry name" value="GntR ligand-binding domain-like"/>
    <property type="match status" value="1"/>
</dbReference>
<dbReference type="SMART" id="SM00345">
    <property type="entry name" value="HTH_GNTR"/>
    <property type="match status" value="1"/>
</dbReference>
<dbReference type="SUPFAM" id="SSF48008">
    <property type="entry name" value="GntR ligand-binding domain-like"/>
    <property type="match status" value="1"/>
</dbReference>
<dbReference type="SUPFAM" id="SSF46785">
    <property type="entry name" value="Winged helix' DNA-binding domain"/>
    <property type="match status" value="1"/>
</dbReference>
<evidence type="ECO:0000313" key="6">
    <source>
        <dbReference type="Proteomes" id="UP000320244"/>
    </source>
</evidence>
<sequence>MTSRRDWVADLANERSLIGRSSTAARVADALRTRVIEGALLPGTRLSEEDLGAALGVSRNTLREAFRLLTHERLLVHEFNRGVFVRTLTPDDVRDVYQYRRVIECAAVHQSAHAPAGALDAVRAAVEEGEAAALVDDWSTVGTANMHFHQGIVGLAGSQRLDEAARQVLAELRLVFHVMADFQRFHESYLTQNRAMYQLLRTGRIADAETELARYLDVAERQLLDAFRESA</sequence>
<keyword evidence="6" id="KW-1185">Reference proteome</keyword>